<dbReference type="GO" id="GO:0016757">
    <property type="term" value="F:glycosyltransferase activity"/>
    <property type="evidence" value="ECO:0007669"/>
    <property type="project" value="InterPro"/>
</dbReference>
<proteinExistence type="predicted"/>
<dbReference type="AlphaFoldDB" id="A0A1I0Z9B3"/>
<feature type="domain" description="Glycosyl transferase family 1" evidence="2">
    <location>
        <begin position="244"/>
        <end position="327"/>
    </location>
</feature>
<protein>
    <submittedName>
        <fullName evidence="3">Glycosyl transferases group 1</fullName>
    </submittedName>
</protein>
<dbReference type="EMBL" id="FOJT01000005">
    <property type="protein sequence ID" value="SFB21018.1"/>
    <property type="molecule type" value="Genomic_DNA"/>
</dbReference>
<sequence>MNNKRIFFVCDDINAPTGGIKQIYRQVDILNNNGFNAFVLHRWYGFKCTWFKNETKIAYYYPLFEGIDNLLKTKSNEKGILNLLLKAKNIYKKNIKENLLKIKSKSKNISVKQDDIFVFPEVYGPNVTNLLVNNPTVIYNQGAYQTFFHYDLNLKNNDTPYLEKNLIATVVNSENAKEYINHAFPKMTVNRVRYGIDAKNFSFNENKKRKIAFMPRRLRPDLVQVINILKFRGVLENWELVEIHNMNENEVAKNLKECAFFLSFSINEGFGMPPAEAMACGCVVVGYAGKGGKEFFKEDFCYPIEDRDVIAFAKTLEKVIKEYELDDKPFVTKGKKASEFILSEYSMEMEERTIVECWTKILN</sequence>
<dbReference type="Pfam" id="PF00534">
    <property type="entry name" value="Glycos_transf_1"/>
    <property type="match status" value="1"/>
</dbReference>
<gene>
    <name evidence="3" type="ORF">SAMN05660845_2043</name>
</gene>
<dbReference type="RefSeq" id="WP_167357335.1">
    <property type="nucleotide sequence ID" value="NZ_FOJT01000005.1"/>
</dbReference>
<organism evidence="3 4">
    <name type="scientific">Flavobacterium swingsii</name>
    <dbReference type="NCBI Taxonomy" id="498292"/>
    <lineage>
        <taxon>Bacteria</taxon>
        <taxon>Pseudomonadati</taxon>
        <taxon>Bacteroidota</taxon>
        <taxon>Flavobacteriia</taxon>
        <taxon>Flavobacteriales</taxon>
        <taxon>Flavobacteriaceae</taxon>
        <taxon>Flavobacterium</taxon>
    </lineage>
</organism>
<name>A0A1I0Z9B3_9FLAO</name>
<evidence type="ECO:0000313" key="3">
    <source>
        <dbReference type="EMBL" id="SFB21018.1"/>
    </source>
</evidence>
<keyword evidence="4" id="KW-1185">Reference proteome</keyword>
<dbReference type="Proteomes" id="UP000199604">
    <property type="component" value="Unassembled WGS sequence"/>
</dbReference>
<dbReference type="SUPFAM" id="SSF53756">
    <property type="entry name" value="UDP-Glycosyltransferase/glycogen phosphorylase"/>
    <property type="match status" value="1"/>
</dbReference>
<dbReference type="PANTHER" id="PTHR46401:SF2">
    <property type="entry name" value="GLYCOSYLTRANSFERASE WBBK-RELATED"/>
    <property type="match status" value="1"/>
</dbReference>
<reference evidence="4" key="1">
    <citation type="submission" date="2016-10" db="EMBL/GenBank/DDBJ databases">
        <authorList>
            <person name="Varghese N."/>
            <person name="Submissions S."/>
        </authorList>
    </citation>
    <scope>NUCLEOTIDE SEQUENCE [LARGE SCALE GENOMIC DNA]</scope>
    <source>
        <strain evidence="4">DSM 21789</strain>
    </source>
</reference>
<dbReference type="PANTHER" id="PTHR46401">
    <property type="entry name" value="GLYCOSYLTRANSFERASE WBBK-RELATED"/>
    <property type="match status" value="1"/>
</dbReference>
<evidence type="ECO:0000259" key="2">
    <source>
        <dbReference type="Pfam" id="PF00534"/>
    </source>
</evidence>
<evidence type="ECO:0000313" key="4">
    <source>
        <dbReference type="Proteomes" id="UP000199604"/>
    </source>
</evidence>
<keyword evidence="1 3" id="KW-0808">Transferase</keyword>
<dbReference type="GO" id="GO:0009103">
    <property type="term" value="P:lipopolysaccharide biosynthetic process"/>
    <property type="evidence" value="ECO:0007669"/>
    <property type="project" value="TreeGrafter"/>
</dbReference>
<accession>A0A1I0Z9B3</accession>
<dbReference type="STRING" id="498292.SAMN05660845_2043"/>
<dbReference type="Gene3D" id="3.40.50.2000">
    <property type="entry name" value="Glycogen Phosphorylase B"/>
    <property type="match status" value="1"/>
</dbReference>
<evidence type="ECO:0000256" key="1">
    <source>
        <dbReference type="ARBA" id="ARBA00022679"/>
    </source>
</evidence>
<dbReference type="InterPro" id="IPR001296">
    <property type="entry name" value="Glyco_trans_1"/>
</dbReference>